<dbReference type="InterPro" id="IPR046756">
    <property type="entry name" value="VAS1/VOA1_TM"/>
</dbReference>
<feature type="domain" description="V-type proton ATPase subunit S1/VOA1 transmembrane" evidence="12">
    <location>
        <begin position="231"/>
        <end position="270"/>
    </location>
</feature>
<dbReference type="Proteomes" id="UP000285405">
    <property type="component" value="Unassembled WGS sequence"/>
</dbReference>
<keyword evidence="9" id="KW-0961">Cell wall biogenesis/degradation</keyword>
<proteinExistence type="inferred from homology"/>
<keyword evidence="5 11" id="KW-0732">Signal</keyword>
<evidence type="ECO:0000256" key="4">
    <source>
        <dbReference type="ARBA" id="ARBA00022692"/>
    </source>
</evidence>
<dbReference type="GO" id="GO:0009272">
    <property type="term" value="P:fungal-type cell wall biogenesis"/>
    <property type="evidence" value="ECO:0007669"/>
    <property type="project" value="TreeGrafter"/>
</dbReference>
<evidence type="ECO:0000256" key="7">
    <source>
        <dbReference type="ARBA" id="ARBA00022989"/>
    </source>
</evidence>
<dbReference type="OrthoDB" id="9985059at2759"/>
<name>A0A420J6Y9_9PEZI</name>
<keyword evidence="6" id="KW-0256">Endoplasmic reticulum</keyword>
<dbReference type="AlphaFoldDB" id="A0A420J6Y9"/>
<dbReference type="PANTHER" id="PTHR28285">
    <property type="entry name" value="PROTEIN BIG1"/>
    <property type="match status" value="1"/>
</dbReference>
<gene>
    <name evidence="13" type="ORF">GcC1_013014</name>
</gene>
<reference evidence="13 14" key="1">
    <citation type="journal article" date="2018" name="BMC Genomics">
        <title>Comparative genome analyses reveal sequence features reflecting distinct modes of host-adaptation between dicot and monocot powdery mildew.</title>
        <authorList>
            <person name="Wu Y."/>
            <person name="Ma X."/>
            <person name="Pan Z."/>
            <person name="Kale S.D."/>
            <person name="Song Y."/>
            <person name="King H."/>
            <person name="Zhang Q."/>
            <person name="Presley C."/>
            <person name="Deng X."/>
            <person name="Wei C.I."/>
            <person name="Xiao S."/>
        </authorList>
    </citation>
    <scope>NUCLEOTIDE SEQUENCE [LARGE SCALE GENOMIC DNA]</scope>
    <source>
        <strain evidence="13">UCSC1</strain>
    </source>
</reference>
<evidence type="ECO:0000256" key="6">
    <source>
        <dbReference type="ARBA" id="ARBA00022824"/>
    </source>
</evidence>
<keyword evidence="8 10" id="KW-0472">Membrane</keyword>
<dbReference type="GO" id="GO:0071555">
    <property type="term" value="P:cell wall organization"/>
    <property type="evidence" value="ECO:0007669"/>
    <property type="project" value="UniProtKB-KW"/>
</dbReference>
<feature type="signal peptide" evidence="11">
    <location>
        <begin position="1"/>
        <end position="17"/>
    </location>
</feature>
<evidence type="ECO:0000256" key="10">
    <source>
        <dbReference type="SAM" id="Phobius"/>
    </source>
</evidence>
<evidence type="ECO:0000259" key="12">
    <source>
        <dbReference type="Pfam" id="PF20520"/>
    </source>
</evidence>
<dbReference type="Pfam" id="PF20520">
    <property type="entry name" value="Ac45-VOA1_TM"/>
    <property type="match status" value="1"/>
</dbReference>
<evidence type="ECO:0000256" key="5">
    <source>
        <dbReference type="ARBA" id="ARBA00022729"/>
    </source>
</evidence>
<organism evidence="13 14">
    <name type="scientific">Golovinomyces cichoracearum</name>
    <dbReference type="NCBI Taxonomy" id="62708"/>
    <lineage>
        <taxon>Eukaryota</taxon>
        <taxon>Fungi</taxon>
        <taxon>Dikarya</taxon>
        <taxon>Ascomycota</taxon>
        <taxon>Pezizomycotina</taxon>
        <taxon>Leotiomycetes</taxon>
        <taxon>Erysiphales</taxon>
        <taxon>Erysiphaceae</taxon>
        <taxon>Golovinomyces</taxon>
    </lineage>
</organism>
<dbReference type="EMBL" id="MCBR01001371">
    <property type="protein sequence ID" value="RKF82552.1"/>
    <property type="molecule type" value="Genomic_DNA"/>
</dbReference>
<comment type="caution">
    <text evidence="13">The sequence shown here is derived from an EMBL/GenBank/DDBJ whole genome shotgun (WGS) entry which is preliminary data.</text>
</comment>
<keyword evidence="7 10" id="KW-1133">Transmembrane helix</keyword>
<evidence type="ECO:0000256" key="1">
    <source>
        <dbReference type="ARBA" id="ARBA00004115"/>
    </source>
</evidence>
<feature type="transmembrane region" description="Helical" evidence="10">
    <location>
        <begin position="232"/>
        <end position="255"/>
    </location>
</feature>
<dbReference type="InterPro" id="IPR037654">
    <property type="entry name" value="Big1"/>
</dbReference>
<evidence type="ECO:0000256" key="9">
    <source>
        <dbReference type="ARBA" id="ARBA00023316"/>
    </source>
</evidence>
<dbReference type="PANTHER" id="PTHR28285:SF1">
    <property type="entry name" value="PROTEIN BIG1"/>
    <property type="match status" value="1"/>
</dbReference>
<dbReference type="GO" id="GO:0005789">
    <property type="term" value="C:endoplasmic reticulum membrane"/>
    <property type="evidence" value="ECO:0007669"/>
    <property type="project" value="UniProtKB-SubCell"/>
</dbReference>
<evidence type="ECO:0000256" key="11">
    <source>
        <dbReference type="SAM" id="SignalP"/>
    </source>
</evidence>
<sequence>MHLSLLTIAIVSLQVQAFKDTSPFLLFSSSLSNSIKQFPKEQIASRDRVLKTTELFLSECPSDAYLILLQPSISASQLSNKSSQIRQLSKNNHVKTQLSVRDTVGLKIEDGVRILRYLETNCGSKGVVGWPLDDIMGQKEPGKSLTVLNKLEENEIISDNSPVYDNLKSFMKLANYTLILVTTPKSAQETVLPIDEFQNMPSHIELRRGLTARGHVISSNADLRPLFEKYQFFNPGLFAGIMISIILLSILSIGIRAISSLEVSYSAFEKEMGPEKQKIQ</sequence>
<evidence type="ECO:0000256" key="8">
    <source>
        <dbReference type="ARBA" id="ARBA00023136"/>
    </source>
</evidence>
<protein>
    <recommendedName>
        <fullName evidence="3">Protein BIG1</fullName>
    </recommendedName>
</protein>
<accession>A0A420J6Y9</accession>
<evidence type="ECO:0000256" key="3">
    <source>
        <dbReference type="ARBA" id="ARBA00022089"/>
    </source>
</evidence>
<evidence type="ECO:0000313" key="13">
    <source>
        <dbReference type="EMBL" id="RKF82552.1"/>
    </source>
</evidence>
<comment type="similarity">
    <text evidence="2">Belongs to the BIG1 family.</text>
</comment>
<dbReference type="GO" id="GO:0006078">
    <property type="term" value="P:(1-&gt;6)-beta-D-glucan biosynthetic process"/>
    <property type="evidence" value="ECO:0007669"/>
    <property type="project" value="TreeGrafter"/>
</dbReference>
<feature type="chain" id="PRO_5019086568" description="Protein BIG1" evidence="11">
    <location>
        <begin position="18"/>
        <end position="280"/>
    </location>
</feature>
<comment type="subcellular location">
    <subcellularLocation>
        <location evidence="1">Endoplasmic reticulum membrane</location>
        <topology evidence="1">Single-pass type I membrane protein</topology>
    </subcellularLocation>
</comment>
<keyword evidence="4 10" id="KW-0812">Transmembrane</keyword>
<evidence type="ECO:0000313" key="14">
    <source>
        <dbReference type="Proteomes" id="UP000285405"/>
    </source>
</evidence>
<evidence type="ECO:0000256" key="2">
    <source>
        <dbReference type="ARBA" id="ARBA00008203"/>
    </source>
</evidence>